<proteinExistence type="predicted"/>
<keyword evidence="3" id="KW-1185">Reference proteome</keyword>
<name>A0A1L9PE56_ASPVE</name>
<dbReference type="GO" id="GO:0003824">
    <property type="term" value="F:catalytic activity"/>
    <property type="evidence" value="ECO:0007669"/>
    <property type="project" value="InterPro"/>
</dbReference>
<evidence type="ECO:0000313" key="3">
    <source>
        <dbReference type="Proteomes" id="UP000184073"/>
    </source>
</evidence>
<dbReference type="AlphaFoldDB" id="A0A1L9PE56"/>
<dbReference type="Proteomes" id="UP000184073">
    <property type="component" value="Unassembled WGS sequence"/>
</dbReference>
<dbReference type="OrthoDB" id="1658288at2759"/>
<dbReference type="InterPro" id="IPR053137">
    <property type="entry name" value="NLR-like"/>
</dbReference>
<evidence type="ECO:0000313" key="2">
    <source>
        <dbReference type="EMBL" id="OJI99800.1"/>
    </source>
</evidence>
<dbReference type="VEuPathDB" id="FungiDB:ASPVEDRAFT_127645"/>
<dbReference type="InterPro" id="IPR035994">
    <property type="entry name" value="Nucleoside_phosphorylase_sf"/>
</dbReference>
<dbReference type="Pfam" id="PF01048">
    <property type="entry name" value="PNP_UDP_1"/>
    <property type="match status" value="1"/>
</dbReference>
<protein>
    <recommendedName>
        <fullName evidence="1">Nucleoside phosphorylase domain-containing protein</fullName>
    </recommendedName>
</protein>
<dbReference type="GeneID" id="63721990"/>
<dbReference type="PANTHER" id="PTHR46082:SF11">
    <property type="entry name" value="AAA+ ATPASE DOMAIN-CONTAINING PROTEIN-RELATED"/>
    <property type="match status" value="1"/>
</dbReference>
<gene>
    <name evidence="2" type="ORF">ASPVEDRAFT_127645</name>
</gene>
<organism evidence="2 3">
    <name type="scientific">Aspergillus versicolor CBS 583.65</name>
    <dbReference type="NCBI Taxonomy" id="1036611"/>
    <lineage>
        <taxon>Eukaryota</taxon>
        <taxon>Fungi</taxon>
        <taxon>Dikarya</taxon>
        <taxon>Ascomycota</taxon>
        <taxon>Pezizomycotina</taxon>
        <taxon>Eurotiomycetes</taxon>
        <taxon>Eurotiomycetidae</taxon>
        <taxon>Eurotiales</taxon>
        <taxon>Aspergillaceae</taxon>
        <taxon>Aspergillus</taxon>
        <taxon>Aspergillus subgen. Nidulantes</taxon>
    </lineage>
</organism>
<dbReference type="EMBL" id="KV878127">
    <property type="protein sequence ID" value="OJI99800.1"/>
    <property type="molecule type" value="Genomic_DNA"/>
</dbReference>
<dbReference type="GO" id="GO:0009116">
    <property type="term" value="P:nucleoside metabolic process"/>
    <property type="evidence" value="ECO:0007669"/>
    <property type="project" value="InterPro"/>
</dbReference>
<dbReference type="InterPro" id="IPR000845">
    <property type="entry name" value="Nucleoside_phosphorylase_d"/>
</dbReference>
<reference evidence="3" key="1">
    <citation type="journal article" date="2017" name="Genome Biol.">
        <title>Comparative genomics reveals high biological diversity and specific adaptations in the industrially and medically important fungal genus Aspergillus.</title>
        <authorList>
            <person name="de Vries R.P."/>
            <person name="Riley R."/>
            <person name="Wiebenga A."/>
            <person name="Aguilar-Osorio G."/>
            <person name="Amillis S."/>
            <person name="Uchima C.A."/>
            <person name="Anderluh G."/>
            <person name="Asadollahi M."/>
            <person name="Askin M."/>
            <person name="Barry K."/>
            <person name="Battaglia E."/>
            <person name="Bayram O."/>
            <person name="Benocci T."/>
            <person name="Braus-Stromeyer S.A."/>
            <person name="Caldana C."/>
            <person name="Canovas D."/>
            <person name="Cerqueira G.C."/>
            <person name="Chen F."/>
            <person name="Chen W."/>
            <person name="Choi C."/>
            <person name="Clum A."/>
            <person name="Dos Santos R.A."/>
            <person name="Damasio A.R."/>
            <person name="Diallinas G."/>
            <person name="Emri T."/>
            <person name="Fekete E."/>
            <person name="Flipphi M."/>
            <person name="Freyberg S."/>
            <person name="Gallo A."/>
            <person name="Gournas C."/>
            <person name="Habgood R."/>
            <person name="Hainaut M."/>
            <person name="Harispe M.L."/>
            <person name="Henrissat B."/>
            <person name="Hilden K.S."/>
            <person name="Hope R."/>
            <person name="Hossain A."/>
            <person name="Karabika E."/>
            <person name="Karaffa L."/>
            <person name="Karanyi Z."/>
            <person name="Krasevec N."/>
            <person name="Kuo A."/>
            <person name="Kusch H."/>
            <person name="LaButti K."/>
            <person name="Lagendijk E.L."/>
            <person name="Lapidus A."/>
            <person name="Levasseur A."/>
            <person name="Lindquist E."/>
            <person name="Lipzen A."/>
            <person name="Logrieco A.F."/>
            <person name="MacCabe A."/>
            <person name="Maekelae M.R."/>
            <person name="Malavazi I."/>
            <person name="Melin P."/>
            <person name="Meyer V."/>
            <person name="Mielnichuk N."/>
            <person name="Miskei M."/>
            <person name="Molnar A.P."/>
            <person name="Mule G."/>
            <person name="Ngan C.Y."/>
            <person name="Orejas M."/>
            <person name="Orosz E."/>
            <person name="Ouedraogo J.P."/>
            <person name="Overkamp K.M."/>
            <person name="Park H.-S."/>
            <person name="Perrone G."/>
            <person name="Piumi F."/>
            <person name="Punt P.J."/>
            <person name="Ram A.F."/>
            <person name="Ramon A."/>
            <person name="Rauscher S."/>
            <person name="Record E."/>
            <person name="Riano-Pachon D.M."/>
            <person name="Robert V."/>
            <person name="Roehrig J."/>
            <person name="Ruller R."/>
            <person name="Salamov A."/>
            <person name="Salih N.S."/>
            <person name="Samson R.A."/>
            <person name="Sandor E."/>
            <person name="Sanguinetti M."/>
            <person name="Schuetze T."/>
            <person name="Sepcic K."/>
            <person name="Shelest E."/>
            <person name="Sherlock G."/>
            <person name="Sophianopoulou V."/>
            <person name="Squina F.M."/>
            <person name="Sun H."/>
            <person name="Susca A."/>
            <person name="Todd R.B."/>
            <person name="Tsang A."/>
            <person name="Unkles S.E."/>
            <person name="van de Wiele N."/>
            <person name="van Rossen-Uffink D."/>
            <person name="Oliveira J.V."/>
            <person name="Vesth T.C."/>
            <person name="Visser J."/>
            <person name="Yu J.-H."/>
            <person name="Zhou M."/>
            <person name="Andersen M.R."/>
            <person name="Archer D.B."/>
            <person name="Baker S.E."/>
            <person name="Benoit I."/>
            <person name="Brakhage A.A."/>
            <person name="Braus G.H."/>
            <person name="Fischer R."/>
            <person name="Frisvad J.C."/>
            <person name="Goldman G.H."/>
            <person name="Houbraken J."/>
            <person name="Oakley B."/>
            <person name="Pocsi I."/>
            <person name="Scazzocchio C."/>
            <person name="Seiboth B."/>
            <person name="vanKuyk P.A."/>
            <person name="Wortman J."/>
            <person name="Dyer P.S."/>
            <person name="Grigoriev I.V."/>
        </authorList>
    </citation>
    <scope>NUCLEOTIDE SEQUENCE [LARGE SCALE GENOMIC DNA]</scope>
    <source>
        <strain evidence="3">CBS 583.65</strain>
    </source>
</reference>
<dbReference type="PANTHER" id="PTHR46082">
    <property type="entry name" value="ATP/GTP-BINDING PROTEIN-RELATED"/>
    <property type="match status" value="1"/>
</dbReference>
<dbReference type="RefSeq" id="XP_040665563.1">
    <property type="nucleotide sequence ID" value="XM_040806479.1"/>
</dbReference>
<dbReference type="Gene3D" id="3.40.50.1580">
    <property type="entry name" value="Nucleoside phosphorylase domain"/>
    <property type="match status" value="1"/>
</dbReference>
<accession>A0A1L9PE56</accession>
<evidence type="ECO:0000259" key="1">
    <source>
        <dbReference type="Pfam" id="PF01048"/>
    </source>
</evidence>
<dbReference type="SUPFAM" id="SSF53167">
    <property type="entry name" value="Purine and uridine phosphorylases"/>
    <property type="match status" value="1"/>
</dbReference>
<sequence>MESVDNLIARLKEEEDFQTQDKDQIQGELQARIELEGLQKAALEAWIRERPSSERSEGTFTYRANLQAGPAFPKIQEYATLIEESPAYQKLLADVRNECLLAPATRSMVDNIRGKIYAAIRTPETIRIKVPPSAVQMLFIVEWNPIHFVQGQCYQGAPETAIRDAITLTGTASIAQAATCAQYLQQTWPVIGLEILNLVQEFARDRETEATSLTLQNDVFLVAEMHPDQKQSLAIQVEGPVPSVAEIGEILAWMGSALRSSPYAEGVAYCSPSISCWQLPNRSDEFGAVISFNTRQESEVESGTSNGQCWHNLFRNPLVVEGYRIPRRSTVYQGLQIPLGMMAVLCKTNHVNSFAGGVFIKGFSAIVVPTMYRDDLIMWHLLFNSSGDRISYNQAASLCATNVSTYDLQNARHILGWCSEMKLYAGASDANYEVKNSNLPGVPYDSPLRNLSISMGQIVWGGPAISIGNKDIPAHVTRNGYTKRLKWIKKRFVLIWDEASKRGWLINGATALLHLVRTSLEKEKDSEFSALTLFDPSKIREHRLYRPDSAGWVLSDKSNLELTVYADDDEHVRFRDQVTRFYEVMEKMIDYQSGTLNKDPTAGMTRSALEGWDFDDIANERDPAHPRAATLDASARSWMDLIKTIDAITLFGRDFGDIIRPADNCPKWSTVPSGLFYMAVCSADLQEIIAAGRGNPFSTPVRLTDEHIWYIPEGLPCTCDCLSGDGSTHSDLVQVLLPSSMGDRLEAKCAVHQNMDNGAFIFGHNTLYPWYWGDLGEPSPQPLTTPQLDASPSYYDSGIGGMAHSSASDIYAASGSIRGFDDSQFSSEPINTPLSRSTAASTAPMTSDDYTIGIICALSTELKAVRLLFDASHGGISVPRYDQNAYVFGSMCKHNVVSTCLPDGEYGTNPAADVASNMKRSFPHLRICLLVGIGGGVPSQNDIRLGDVVVSKRQGANPGVLPYDMEKALDKGVFQINGCLDSAPRRVRSVLSEMQSDPALTKDPLKDYLQHIEDLEEEYRYPGAENDTLYMPSYPHPVGERTCTNCSRDNEQQRPQRQSSQPVIHYGTIASGNKVIRDAATRDRWGEEHNVLCFEMEAAGIMNTLPSLIIRGICDYCDSHKNKLWQKYAAASAAAFAKLLLSHIRPESEE</sequence>
<feature type="domain" description="Nucleoside phosphorylase" evidence="1">
    <location>
        <begin position="851"/>
        <end position="1141"/>
    </location>
</feature>
<dbReference type="STRING" id="1036611.A0A1L9PE56"/>